<dbReference type="Gene3D" id="3.40.190.170">
    <property type="entry name" value="Bacterial extracellular solute-binding protein, family 7"/>
    <property type="match status" value="1"/>
</dbReference>
<dbReference type="Proteomes" id="UP000007346">
    <property type="component" value="Chromosome"/>
</dbReference>
<organism evidence="3 4">
    <name type="scientific">Brachyspira pilosicoli B2904</name>
    <dbReference type="NCBI Taxonomy" id="1133568"/>
    <lineage>
        <taxon>Bacteria</taxon>
        <taxon>Pseudomonadati</taxon>
        <taxon>Spirochaetota</taxon>
        <taxon>Spirochaetia</taxon>
        <taxon>Brachyspirales</taxon>
        <taxon>Brachyspiraceae</taxon>
        <taxon>Brachyspira</taxon>
    </lineage>
</organism>
<proteinExistence type="predicted"/>
<evidence type="ECO:0000313" key="4">
    <source>
        <dbReference type="Proteomes" id="UP000007346"/>
    </source>
</evidence>
<dbReference type="KEGG" id="bpj:B2904_orf902"/>
<dbReference type="InterPro" id="IPR018389">
    <property type="entry name" value="DctP_fam"/>
</dbReference>
<dbReference type="PATRIC" id="fig|1133568.3.peg.897"/>
<dbReference type="Pfam" id="PF03480">
    <property type="entry name" value="DctP"/>
    <property type="match status" value="1"/>
</dbReference>
<dbReference type="InterPro" id="IPR038404">
    <property type="entry name" value="TRAP_DctP_sf"/>
</dbReference>
<dbReference type="CDD" id="cd13671">
    <property type="entry name" value="PBP2_TRAP_SBP_like_3"/>
    <property type="match status" value="1"/>
</dbReference>
<dbReference type="RefSeq" id="WP_014935667.1">
    <property type="nucleotide sequence ID" value="NC_018607.1"/>
</dbReference>
<dbReference type="PROSITE" id="PS51257">
    <property type="entry name" value="PROKAR_LIPOPROTEIN"/>
    <property type="match status" value="1"/>
</dbReference>
<accession>J9UJR3</accession>
<dbReference type="PIRSF" id="PIRSF006470">
    <property type="entry name" value="DctB"/>
    <property type="match status" value="1"/>
</dbReference>
<evidence type="ECO:0000256" key="2">
    <source>
        <dbReference type="SAM" id="SignalP"/>
    </source>
</evidence>
<feature type="chain" id="PRO_5003827445" evidence="2">
    <location>
        <begin position="19"/>
        <end position="328"/>
    </location>
</feature>
<dbReference type="NCBIfam" id="TIGR00787">
    <property type="entry name" value="dctP"/>
    <property type="match status" value="1"/>
</dbReference>
<name>J9UJR3_BRAPL</name>
<dbReference type="AlphaFoldDB" id="J9UJR3"/>
<protein>
    <submittedName>
        <fullName evidence="3">C4-dicarboxylate transport system substrate-binding protein</fullName>
    </submittedName>
</protein>
<dbReference type="EMBL" id="CP003490">
    <property type="protein sequence ID" value="AFR70245.1"/>
    <property type="molecule type" value="Genomic_DNA"/>
</dbReference>
<dbReference type="InterPro" id="IPR004682">
    <property type="entry name" value="TRAP_DctP"/>
</dbReference>
<sequence>MKKNIFLLFVLIAIVAIACSNKTSSNSKTLKLAHSLSEDHPVHIALTNFARVVKENSSNELEIQIFPNAVLGDERTVLEQLQNNVVDMTKVSAASLESFAPIYSVFSLPYIFETKEHFIKALNSDAIEELYMTTGDKGFYGLTFYDSGSRNFYTKNKAINTINDLKGLKIRVQNSPMSIQIMELLKAAPTPLPYGEVYTAIQQGVIDGAENNITALTIGKHGEVAKVFSFTEHTRVPDFLIISKKTYDELTENQRAVLKNAAKESTLFFQDIWDQYLANSEKEAQEELGVTIVRPDQKEFRDALYVLTEKEKENPEYKKLIEEIEKWK</sequence>
<reference evidence="3 4" key="1">
    <citation type="journal article" date="2012" name="BMC Genomics">
        <title>Comparative genomics of Brachyspira pilosicoli strains: genome rearrangements, reductions and correlation of genetic compliment with phenotypic diversity.</title>
        <authorList>
            <person name="Mappley L.J."/>
            <person name="Black M.L."/>
            <person name="Abuoun M."/>
            <person name="Darby A.C."/>
            <person name="Woodward M.J."/>
            <person name="Parkhill J."/>
            <person name="Turner A.K."/>
            <person name="Bellgard M.I."/>
            <person name="La T."/>
            <person name="Phillips N.D."/>
            <person name="La Ragione R.M."/>
            <person name="Hampson D.J."/>
        </authorList>
    </citation>
    <scope>NUCLEOTIDE SEQUENCE [LARGE SCALE GENOMIC DNA]</scope>
    <source>
        <strain evidence="3">B2904</strain>
    </source>
</reference>
<dbReference type="PANTHER" id="PTHR33376">
    <property type="match status" value="1"/>
</dbReference>
<dbReference type="GO" id="GO:0055085">
    <property type="term" value="P:transmembrane transport"/>
    <property type="evidence" value="ECO:0007669"/>
    <property type="project" value="InterPro"/>
</dbReference>
<keyword evidence="1 2" id="KW-0732">Signal</keyword>
<dbReference type="GO" id="GO:0030246">
    <property type="term" value="F:carbohydrate binding"/>
    <property type="evidence" value="ECO:0007669"/>
    <property type="project" value="TreeGrafter"/>
</dbReference>
<dbReference type="NCBIfam" id="NF037995">
    <property type="entry name" value="TRAP_S1"/>
    <property type="match status" value="1"/>
</dbReference>
<dbReference type="GO" id="GO:0030288">
    <property type="term" value="C:outer membrane-bounded periplasmic space"/>
    <property type="evidence" value="ECO:0007669"/>
    <property type="project" value="InterPro"/>
</dbReference>
<evidence type="ECO:0000256" key="1">
    <source>
        <dbReference type="ARBA" id="ARBA00022729"/>
    </source>
</evidence>
<dbReference type="HOGENOM" id="CLU_036176_1_3_12"/>
<gene>
    <name evidence="3" type="ORF">B2904_orf902</name>
</gene>
<dbReference type="SUPFAM" id="SSF53850">
    <property type="entry name" value="Periplasmic binding protein-like II"/>
    <property type="match status" value="1"/>
</dbReference>
<feature type="signal peptide" evidence="2">
    <location>
        <begin position="1"/>
        <end position="18"/>
    </location>
</feature>
<dbReference type="PANTHER" id="PTHR33376:SF2">
    <property type="entry name" value="DICARBOXYLATE-BINDING PERIPLASMIC PROTEIN"/>
    <property type="match status" value="1"/>
</dbReference>
<evidence type="ECO:0000313" key="3">
    <source>
        <dbReference type="EMBL" id="AFR70245.1"/>
    </source>
</evidence>